<evidence type="ECO:0000313" key="1">
    <source>
        <dbReference type="EMBL" id="KAL2275553.1"/>
    </source>
</evidence>
<reference evidence="1 2" key="1">
    <citation type="submission" date="2024-03" db="EMBL/GenBank/DDBJ databases">
        <title>A high-quality draft genome sequence of Diaporthe vaccinii, a causative agent of upright dieback and viscid rot disease in cranberry plants.</title>
        <authorList>
            <person name="Sarrasin M."/>
            <person name="Lang B.F."/>
            <person name="Burger G."/>
        </authorList>
    </citation>
    <scope>NUCLEOTIDE SEQUENCE [LARGE SCALE GENOMIC DNA]</scope>
    <source>
        <strain evidence="1 2">IS7</strain>
    </source>
</reference>
<name>A0ABR4DZG8_9PEZI</name>
<protein>
    <submittedName>
        <fullName evidence="1">Uncharacterized protein</fullName>
    </submittedName>
</protein>
<sequence length="187" mass="21072">MDHLWDHLAEVHGYERAANEYTIADRHLKRKTVRTLKGLFVRDIRKLAWEQARLQAVEEALRQRDSPYVSCHGFGLTMQHSIPQGNAGNKQDLINSLTNVRNEINQLESLYNQPGQAQSTWDSVYKNLGSTFQLSGNDQKAVVARAGKYFANKRTSMGDDMNVNVPPARVVLTDELVVKPGASLPQK</sequence>
<accession>A0ABR4DZG8</accession>
<dbReference type="EMBL" id="JBAWTH010000130">
    <property type="protein sequence ID" value="KAL2275553.1"/>
    <property type="molecule type" value="Genomic_DNA"/>
</dbReference>
<keyword evidence="2" id="KW-1185">Reference proteome</keyword>
<evidence type="ECO:0000313" key="2">
    <source>
        <dbReference type="Proteomes" id="UP001600888"/>
    </source>
</evidence>
<proteinExistence type="predicted"/>
<dbReference type="Proteomes" id="UP001600888">
    <property type="component" value="Unassembled WGS sequence"/>
</dbReference>
<gene>
    <name evidence="1" type="ORF">FJTKL_01943</name>
</gene>
<comment type="caution">
    <text evidence="1">The sequence shown here is derived from an EMBL/GenBank/DDBJ whole genome shotgun (WGS) entry which is preliminary data.</text>
</comment>
<organism evidence="1 2">
    <name type="scientific">Diaporthe vaccinii</name>
    <dbReference type="NCBI Taxonomy" id="105482"/>
    <lineage>
        <taxon>Eukaryota</taxon>
        <taxon>Fungi</taxon>
        <taxon>Dikarya</taxon>
        <taxon>Ascomycota</taxon>
        <taxon>Pezizomycotina</taxon>
        <taxon>Sordariomycetes</taxon>
        <taxon>Sordariomycetidae</taxon>
        <taxon>Diaporthales</taxon>
        <taxon>Diaporthaceae</taxon>
        <taxon>Diaporthe</taxon>
        <taxon>Diaporthe eres species complex</taxon>
    </lineage>
</organism>